<feature type="region of interest" description="Disordered" evidence="1">
    <location>
        <begin position="1"/>
        <end position="20"/>
    </location>
</feature>
<evidence type="ECO:0000256" key="1">
    <source>
        <dbReference type="SAM" id="MobiDB-lite"/>
    </source>
</evidence>
<dbReference type="RefSeq" id="WP_397711689.1">
    <property type="nucleotide sequence ID" value="NZ_JBIRGN010000003.1"/>
</dbReference>
<dbReference type="InterPro" id="IPR049975">
    <property type="entry name" value="SAV_915-like_dom"/>
</dbReference>
<comment type="caution">
    <text evidence="2">The sequence shown here is derived from an EMBL/GenBank/DDBJ whole genome shotgun (WGS) entry which is preliminary data.</text>
</comment>
<sequence length="134" mass="13812">MTEPQCGEDPEPCEPGPAGPLFVPVRPGPAGCVARLFRTPVGGRTAVAFTTPQRLSAALGARQAWIRLSEPALRALTEPLGVREVTLDPRLAAHPVAAPGRRGPAWREWGRGAAGAPRVTGAAAVVGALTARLG</sequence>
<gene>
    <name evidence="2" type="ORF">ACH4F9_14515</name>
</gene>
<keyword evidence="3" id="KW-1185">Reference proteome</keyword>
<dbReference type="EMBL" id="JBIRGQ010000003">
    <property type="protein sequence ID" value="MFH8546209.1"/>
    <property type="molecule type" value="Genomic_DNA"/>
</dbReference>
<proteinExistence type="predicted"/>
<evidence type="ECO:0000313" key="3">
    <source>
        <dbReference type="Proteomes" id="UP001610818"/>
    </source>
</evidence>
<name>A0ABW7QMK7_9ACTN</name>
<accession>A0ABW7QMK7</accession>
<dbReference type="Proteomes" id="UP001610818">
    <property type="component" value="Unassembled WGS sequence"/>
</dbReference>
<reference evidence="2 3" key="1">
    <citation type="submission" date="2024-10" db="EMBL/GenBank/DDBJ databases">
        <title>The Natural Products Discovery Center: Release of the First 8490 Sequenced Strains for Exploring Actinobacteria Biosynthetic Diversity.</title>
        <authorList>
            <person name="Kalkreuter E."/>
            <person name="Kautsar S.A."/>
            <person name="Yang D."/>
            <person name="Bader C.D."/>
            <person name="Teijaro C.N."/>
            <person name="Fluegel L."/>
            <person name="Davis C.M."/>
            <person name="Simpson J.R."/>
            <person name="Lauterbach L."/>
            <person name="Steele A.D."/>
            <person name="Gui C."/>
            <person name="Meng S."/>
            <person name="Li G."/>
            <person name="Viehrig K."/>
            <person name="Ye F."/>
            <person name="Su P."/>
            <person name="Kiefer A.F."/>
            <person name="Nichols A."/>
            <person name="Cepeda A.J."/>
            <person name="Yan W."/>
            <person name="Fan B."/>
            <person name="Jiang Y."/>
            <person name="Adhikari A."/>
            <person name="Zheng C.-J."/>
            <person name="Schuster L."/>
            <person name="Cowan T.M."/>
            <person name="Smanski M.J."/>
            <person name="Chevrette M.G."/>
            <person name="De Carvalho L.P.S."/>
            <person name="Shen B."/>
        </authorList>
    </citation>
    <scope>NUCLEOTIDE SEQUENCE [LARGE SCALE GENOMIC DNA]</scope>
    <source>
        <strain evidence="2 3">NPDC017990</strain>
    </source>
</reference>
<organism evidence="2 3">
    <name type="scientific">Streptomyces longisporoflavus</name>
    <dbReference type="NCBI Taxonomy" id="28044"/>
    <lineage>
        <taxon>Bacteria</taxon>
        <taxon>Bacillati</taxon>
        <taxon>Actinomycetota</taxon>
        <taxon>Actinomycetes</taxon>
        <taxon>Kitasatosporales</taxon>
        <taxon>Streptomycetaceae</taxon>
        <taxon>Streptomyces</taxon>
    </lineage>
</organism>
<dbReference type="NCBIfam" id="NF042914">
    <property type="entry name" value="SAV915_dom"/>
    <property type="match status" value="1"/>
</dbReference>
<feature type="compositionally biased region" description="Acidic residues" evidence="1">
    <location>
        <begin position="1"/>
        <end position="12"/>
    </location>
</feature>
<evidence type="ECO:0000313" key="2">
    <source>
        <dbReference type="EMBL" id="MFH8546209.1"/>
    </source>
</evidence>
<protein>
    <submittedName>
        <fullName evidence="2">SAV_915 family protein</fullName>
    </submittedName>
</protein>